<accession>A0ACB9JL36</accession>
<reference evidence="1 2" key="2">
    <citation type="journal article" date="2022" name="Mol. Ecol. Resour.">
        <title>The genomes of chicory, endive, great burdock and yacon provide insights into Asteraceae paleo-polyploidization history and plant inulin production.</title>
        <authorList>
            <person name="Fan W."/>
            <person name="Wang S."/>
            <person name="Wang H."/>
            <person name="Wang A."/>
            <person name="Jiang F."/>
            <person name="Liu H."/>
            <person name="Zhao H."/>
            <person name="Xu D."/>
            <person name="Zhang Y."/>
        </authorList>
    </citation>
    <scope>NUCLEOTIDE SEQUENCE [LARGE SCALE GENOMIC DNA]</scope>
    <source>
        <strain evidence="2">cv. Yunnan</strain>
        <tissue evidence="1">Leaves</tissue>
    </source>
</reference>
<evidence type="ECO:0000313" key="1">
    <source>
        <dbReference type="EMBL" id="KAI3820465.1"/>
    </source>
</evidence>
<sequence>MDKSDESPNEQFNLNNFPEEQKVDHVEHHSDSNVDDNFLELGFKNDKRESSDAVHDPQLEAVNDVTDSVEQNPNVNRDLQNQRNRPGRSDLADQIGKTGHIGSSSHGTMPYQRNVLDQGIDGNRPVFHSASLSLGTRSHLINALGHGTGGTRPVSRSASLSLGRRSHLRNALGHGTGGIQPVSHSASSSLGTRSHLRNASGHGTGGTRPVSHSASSSLGQDIVGTRLVLPPSVVVMRTRSYITYPATPRPRPPHNQILDDPIEVLRNMNLPPYVNSSFFIPRGVHEHNMRIRSSPDMVGRYVFRQGPPVVQMVPPMVEMRHLWSCAHHGLN</sequence>
<evidence type="ECO:0000313" key="2">
    <source>
        <dbReference type="Proteomes" id="UP001056120"/>
    </source>
</evidence>
<protein>
    <submittedName>
        <fullName evidence="1">Uncharacterized protein</fullName>
    </submittedName>
</protein>
<organism evidence="1 2">
    <name type="scientific">Smallanthus sonchifolius</name>
    <dbReference type="NCBI Taxonomy" id="185202"/>
    <lineage>
        <taxon>Eukaryota</taxon>
        <taxon>Viridiplantae</taxon>
        <taxon>Streptophyta</taxon>
        <taxon>Embryophyta</taxon>
        <taxon>Tracheophyta</taxon>
        <taxon>Spermatophyta</taxon>
        <taxon>Magnoliopsida</taxon>
        <taxon>eudicotyledons</taxon>
        <taxon>Gunneridae</taxon>
        <taxon>Pentapetalae</taxon>
        <taxon>asterids</taxon>
        <taxon>campanulids</taxon>
        <taxon>Asterales</taxon>
        <taxon>Asteraceae</taxon>
        <taxon>Asteroideae</taxon>
        <taxon>Heliantheae alliance</taxon>
        <taxon>Millerieae</taxon>
        <taxon>Smallanthus</taxon>
    </lineage>
</organism>
<proteinExistence type="predicted"/>
<keyword evidence="2" id="KW-1185">Reference proteome</keyword>
<name>A0ACB9JL36_9ASTR</name>
<comment type="caution">
    <text evidence="1">The sequence shown here is derived from an EMBL/GenBank/DDBJ whole genome shotgun (WGS) entry which is preliminary data.</text>
</comment>
<dbReference type="EMBL" id="CM042020">
    <property type="protein sequence ID" value="KAI3820465.1"/>
    <property type="molecule type" value="Genomic_DNA"/>
</dbReference>
<gene>
    <name evidence="1" type="ORF">L1987_08012</name>
</gene>
<dbReference type="Proteomes" id="UP001056120">
    <property type="component" value="Linkage Group LG03"/>
</dbReference>
<reference evidence="2" key="1">
    <citation type="journal article" date="2022" name="Mol. Ecol. Resour.">
        <title>The genomes of chicory, endive, great burdock and yacon provide insights into Asteraceae palaeo-polyploidization history and plant inulin production.</title>
        <authorList>
            <person name="Fan W."/>
            <person name="Wang S."/>
            <person name="Wang H."/>
            <person name="Wang A."/>
            <person name="Jiang F."/>
            <person name="Liu H."/>
            <person name="Zhao H."/>
            <person name="Xu D."/>
            <person name="Zhang Y."/>
        </authorList>
    </citation>
    <scope>NUCLEOTIDE SEQUENCE [LARGE SCALE GENOMIC DNA]</scope>
    <source>
        <strain evidence="2">cv. Yunnan</strain>
    </source>
</reference>